<dbReference type="InterPro" id="IPR000843">
    <property type="entry name" value="HTH_LacI"/>
</dbReference>
<dbReference type="InterPro" id="IPR010982">
    <property type="entry name" value="Lambda_DNA-bd_dom_sf"/>
</dbReference>
<keyword evidence="6" id="KW-1185">Reference proteome</keyword>
<reference evidence="6" key="1">
    <citation type="submission" date="2015-08" db="EMBL/GenBank/DDBJ databases">
        <title>Fjat-14210 dsm16467.</title>
        <authorList>
            <person name="Liu B."/>
            <person name="Wang J."/>
            <person name="Zhu Y."/>
            <person name="Liu G."/>
            <person name="Chen Q."/>
            <person name="Chen Z."/>
            <person name="Lan J."/>
            <person name="Che J."/>
            <person name="Ge C."/>
            <person name="Shi H."/>
            <person name="Pan Z."/>
            <person name="Liu X."/>
        </authorList>
    </citation>
    <scope>NUCLEOTIDE SEQUENCE [LARGE SCALE GENOMIC DNA]</scope>
    <source>
        <strain evidence="6">DSM 16467</strain>
    </source>
</reference>
<keyword evidence="2" id="KW-0238">DNA-binding</keyword>
<evidence type="ECO:0000259" key="4">
    <source>
        <dbReference type="PROSITE" id="PS50932"/>
    </source>
</evidence>
<dbReference type="CDD" id="cd06294">
    <property type="entry name" value="PBP1_MalR-like"/>
    <property type="match status" value="1"/>
</dbReference>
<name>A0A0M0KRW0_9BACI</name>
<keyword evidence="1" id="KW-0805">Transcription regulation</keyword>
<evidence type="ECO:0000256" key="2">
    <source>
        <dbReference type="ARBA" id="ARBA00023125"/>
    </source>
</evidence>
<accession>A0A0M0KRW0</accession>
<dbReference type="Pfam" id="PF13377">
    <property type="entry name" value="Peripla_BP_3"/>
    <property type="match status" value="1"/>
</dbReference>
<organism evidence="5 6">
    <name type="scientific">Priestia koreensis</name>
    <dbReference type="NCBI Taxonomy" id="284581"/>
    <lineage>
        <taxon>Bacteria</taxon>
        <taxon>Bacillati</taxon>
        <taxon>Bacillota</taxon>
        <taxon>Bacilli</taxon>
        <taxon>Bacillales</taxon>
        <taxon>Bacillaceae</taxon>
        <taxon>Priestia</taxon>
    </lineage>
</organism>
<dbReference type="InterPro" id="IPR046335">
    <property type="entry name" value="LacI/GalR-like_sensor"/>
</dbReference>
<evidence type="ECO:0000313" key="6">
    <source>
        <dbReference type="Proteomes" id="UP000037558"/>
    </source>
</evidence>
<dbReference type="Pfam" id="PF00356">
    <property type="entry name" value="LacI"/>
    <property type="match status" value="1"/>
</dbReference>
<dbReference type="Gene3D" id="1.10.260.40">
    <property type="entry name" value="lambda repressor-like DNA-binding domains"/>
    <property type="match status" value="1"/>
</dbReference>
<dbReference type="Gene3D" id="3.40.50.2300">
    <property type="match status" value="2"/>
</dbReference>
<dbReference type="GO" id="GO:0000976">
    <property type="term" value="F:transcription cis-regulatory region binding"/>
    <property type="evidence" value="ECO:0007669"/>
    <property type="project" value="TreeGrafter"/>
</dbReference>
<sequence length="361" mass="40228">MGVTIKDIATKANVSPSTVSRVISNSPLIGEKTKRKVKKVMEELGYFPNFHARVLVNGATCSLGIVMPVSMRDQDLVFQNPFFQDVMKGVGSFVHSKNYSLYMTSGETEEEIYQDVVNMVKGRRVDGILLLYSQEEDPIINFLVEHDFPFVLVGHPPDNVQNITYVDNDNYKIAQNVTKYLLSLGHKKIAFIGGNKRLIVTRNRLSGFLDTLSLSGLSVPEDYIKHTEFSIEGGNASVQELLELNELPTAIFVTDDVLAMGVLNVLHEKEIRVPEQVTVVSFNNLFFAGFTIPPLTTVDVNIYQLGYEAAKCLVEKVEDTSATPKCIVVPSKLVVRKTCQHIGDQSLEKISSHLDFQIVVQ</sequence>
<dbReference type="SMART" id="SM00354">
    <property type="entry name" value="HTH_LACI"/>
    <property type="match status" value="1"/>
</dbReference>
<dbReference type="PANTHER" id="PTHR30146:SF109">
    <property type="entry name" value="HTH-TYPE TRANSCRIPTIONAL REGULATOR GALS"/>
    <property type="match status" value="1"/>
</dbReference>
<comment type="caution">
    <text evidence="5">The sequence shown here is derived from an EMBL/GenBank/DDBJ whole genome shotgun (WGS) entry which is preliminary data.</text>
</comment>
<dbReference type="SUPFAM" id="SSF47413">
    <property type="entry name" value="lambda repressor-like DNA-binding domains"/>
    <property type="match status" value="1"/>
</dbReference>
<dbReference type="PROSITE" id="PS50932">
    <property type="entry name" value="HTH_LACI_2"/>
    <property type="match status" value="1"/>
</dbReference>
<dbReference type="CDD" id="cd01392">
    <property type="entry name" value="HTH_LacI"/>
    <property type="match status" value="1"/>
</dbReference>
<evidence type="ECO:0000256" key="1">
    <source>
        <dbReference type="ARBA" id="ARBA00023015"/>
    </source>
</evidence>
<dbReference type="PROSITE" id="PS00356">
    <property type="entry name" value="HTH_LACI_1"/>
    <property type="match status" value="1"/>
</dbReference>
<dbReference type="STRING" id="284581.AMD01_19515"/>
<dbReference type="AlphaFoldDB" id="A0A0M0KRW0"/>
<gene>
    <name evidence="5" type="ORF">AMD01_19515</name>
</gene>
<dbReference type="PANTHER" id="PTHR30146">
    <property type="entry name" value="LACI-RELATED TRANSCRIPTIONAL REPRESSOR"/>
    <property type="match status" value="1"/>
</dbReference>
<dbReference type="EMBL" id="LILC01000030">
    <property type="protein sequence ID" value="KOO41133.1"/>
    <property type="molecule type" value="Genomic_DNA"/>
</dbReference>
<feature type="domain" description="HTH lacI-type" evidence="4">
    <location>
        <begin position="3"/>
        <end position="57"/>
    </location>
</feature>
<dbReference type="SUPFAM" id="SSF53822">
    <property type="entry name" value="Periplasmic binding protein-like I"/>
    <property type="match status" value="1"/>
</dbReference>
<dbReference type="Proteomes" id="UP000037558">
    <property type="component" value="Unassembled WGS sequence"/>
</dbReference>
<evidence type="ECO:0000256" key="3">
    <source>
        <dbReference type="ARBA" id="ARBA00023163"/>
    </source>
</evidence>
<proteinExistence type="predicted"/>
<dbReference type="InterPro" id="IPR028082">
    <property type="entry name" value="Peripla_BP_I"/>
</dbReference>
<protein>
    <submittedName>
        <fullName evidence="5">LacI family transcriptional regulator</fullName>
    </submittedName>
</protein>
<evidence type="ECO:0000313" key="5">
    <source>
        <dbReference type="EMBL" id="KOO41133.1"/>
    </source>
</evidence>
<keyword evidence="3" id="KW-0804">Transcription</keyword>
<dbReference type="PATRIC" id="fig|284581.3.peg.4291"/>
<dbReference type="OrthoDB" id="9788209at2"/>
<dbReference type="GO" id="GO:0003700">
    <property type="term" value="F:DNA-binding transcription factor activity"/>
    <property type="evidence" value="ECO:0007669"/>
    <property type="project" value="TreeGrafter"/>
</dbReference>
<dbReference type="RefSeq" id="WP_053403116.1">
    <property type="nucleotide sequence ID" value="NZ_LILC01000030.1"/>
</dbReference>